<organism evidence="2 3">
    <name type="scientific">Seleniivibrio woodruffii</name>
    <dbReference type="NCBI Taxonomy" id="1078050"/>
    <lineage>
        <taxon>Bacteria</taxon>
        <taxon>Pseudomonadati</taxon>
        <taxon>Deferribacterota</taxon>
        <taxon>Deferribacteres</taxon>
        <taxon>Deferribacterales</taxon>
        <taxon>Geovibrionaceae</taxon>
        <taxon>Seleniivibrio</taxon>
    </lineage>
</organism>
<protein>
    <submittedName>
        <fullName evidence="2">PilZ domain-containing protein</fullName>
    </submittedName>
</protein>
<dbReference type="OrthoDB" id="9798509at2"/>
<feature type="domain" description="PilZ" evidence="1">
    <location>
        <begin position="10"/>
        <end position="130"/>
    </location>
</feature>
<evidence type="ECO:0000259" key="1">
    <source>
        <dbReference type="Pfam" id="PF07238"/>
    </source>
</evidence>
<accession>A0A4R1K6U9</accession>
<comment type="caution">
    <text evidence="2">The sequence shown here is derived from an EMBL/GenBank/DDBJ whole genome shotgun (WGS) entry which is preliminary data.</text>
</comment>
<evidence type="ECO:0000313" key="2">
    <source>
        <dbReference type="EMBL" id="TCK59988.1"/>
    </source>
</evidence>
<dbReference type="Gene3D" id="2.40.10.220">
    <property type="entry name" value="predicted glycosyltransferase like domains"/>
    <property type="match status" value="1"/>
</dbReference>
<dbReference type="GO" id="GO:0035438">
    <property type="term" value="F:cyclic-di-GMP binding"/>
    <property type="evidence" value="ECO:0007669"/>
    <property type="project" value="InterPro"/>
</dbReference>
<dbReference type="InterPro" id="IPR009875">
    <property type="entry name" value="PilZ_domain"/>
</dbReference>
<dbReference type="Pfam" id="PF07238">
    <property type="entry name" value="PilZ"/>
    <property type="match status" value="1"/>
</dbReference>
<name>A0A4R1K6U9_9BACT</name>
<dbReference type="EMBL" id="SMGG01000005">
    <property type="protein sequence ID" value="TCK59988.1"/>
    <property type="molecule type" value="Genomic_DNA"/>
</dbReference>
<dbReference type="Proteomes" id="UP000294614">
    <property type="component" value="Unassembled WGS sequence"/>
</dbReference>
<proteinExistence type="predicted"/>
<evidence type="ECO:0000313" key="3">
    <source>
        <dbReference type="Proteomes" id="UP000294614"/>
    </source>
</evidence>
<reference evidence="2 3" key="1">
    <citation type="submission" date="2019-03" db="EMBL/GenBank/DDBJ databases">
        <title>Genomic Encyclopedia of Type Strains, Phase IV (KMG-IV): sequencing the most valuable type-strain genomes for metagenomic binning, comparative biology and taxonomic classification.</title>
        <authorList>
            <person name="Goeker M."/>
        </authorList>
    </citation>
    <scope>NUCLEOTIDE SEQUENCE [LARGE SCALE GENOMIC DNA]</scope>
    <source>
        <strain evidence="2 3">DSM 24984</strain>
    </source>
</reference>
<sequence>MSHLPNKVVNRREHIRVRVELDFCVTNVRRPDTPEAETEKICFRTKSLDISAGGICFGQKNVLQVGDIVEMRTKNSLTHSMCLRCDSAYFMSTEIELQPMEGVVVWATDSIAGVKFSNLSLRNENIINKIVWENHLKDVRNSKKKPSIF</sequence>
<gene>
    <name evidence="2" type="ORF">C8D98_2160</name>
</gene>
<dbReference type="RefSeq" id="WP_132874134.1">
    <property type="nucleotide sequence ID" value="NZ_JAJUHT010000016.1"/>
</dbReference>
<keyword evidence="3" id="KW-1185">Reference proteome</keyword>
<dbReference type="AlphaFoldDB" id="A0A4R1K6U9"/>